<comment type="caution">
    <text evidence="8">The sequence shown here is derived from an EMBL/GenBank/DDBJ whole genome shotgun (WGS) entry which is preliminary data.</text>
</comment>
<dbReference type="RefSeq" id="WP_060935833.1">
    <property type="nucleotide sequence ID" value="NZ_KQ960462.1"/>
</dbReference>
<protein>
    <submittedName>
        <fullName evidence="8">GtrA-like protein</fullName>
    </submittedName>
</protein>
<reference evidence="9" key="1">
    <citation type="submission" date="2016-01" db="EMBL/GenBank/DDBJ databases">
        <authorList>
            <person name="Mitreva M."/>
            <person name="Pepin K.H."/>
            <person name="Mihindukulasuriya K.A."/>
            <person name="Fulton R."/>
            <person name="Fronick C."/>
            <person name="O'Laughlin M."/>
            <person name="Miner T."/>
            <person name="Herter B."/>
            <person name="Rosa B.A."/>
            <person name="Cordes M."/>
            <person name="Tomlinson C."/>
            <person name="Wollam A."/>
            <person name="Palsikar V.B."/>
            <person name="Mardis E.R."/>
            <person name="Wilson R.K."/>
        </authorList>
    </citation>
    <scope>NUCLEOTIDE SEQUENCE [LARGE SCALE GENOMIC DNA]</scope>
    <source>
        <strain evidence="9">KA00683</strain>
    </source>
</reference>
<dbReference type="GO" id="GO:0005886">
    <property type="term" value="C:plasma membrane"/>
    <property type="evidence" value="ECO:0007669"/>
    <property type="project" value="TreeGrafter"/>
</dbReference>
<accession>A0A134B3A7</accession>
<gene>
    <name evidence="8" type="ORF">HMPREF3185_01731</name>
</gene>
<dbReference type="InterPro" id="IPR051401">
    <property type="entry name" value="GtrA_CellWall_Glycosyl"/>
</dbReference>
<evidence type="ECO:0000256" key="3">
    <source>
        <dbReference type="ARBA" id="ARBA00022692"/>
    </source>
</evidence>
<dbReference type="Proteomes" id="UP000070224">
    <property type="component" value="Unassembled WGS sequence"/>
</dbReference>
<dbReference type="PANTHER" id="PTHR38459">
    <property type="entry name" value="PROPHAGE BACTOPRENOL-LINKED GLUCOSE TRANSLOCASE HOMOLOG"/>
    <property type="match status" value="1"/>
</dbReference>
<evidence type="ECO:0000313" key="8">
    <source>
        <dbReference type="EMBL" id="KXB74420.1"/>
    </source>
</evidence>
<dbReference type="GO" id="GO:0000271">
    <property type="term" value="P:polysaccharide biosynthetic process"/>
    <property type="evidence" value="ECO:0007669"/>
    <property type="project" value="InterPro"/>
</dbReference>
<evidence type="ECO:0000256" key="1">
    <source>
        <dbReference type="ARBA" id="ARBA00004141"/>
    </source>
</evidence>
<keyword evidence="4 6" id="KW-1133">Transmembrane helix</keyword>
<sequence length="139" mass="15561">MLQRLRRLVLNFTQAQISAGAGSVVDYGLMVLGVEVFGWELFWALACGGVVGAVVNFSLNRYWTFRDKGVAYDSGLGGQILKFSTTVAGSILLKYLGTYALEHYAGIDYKIGKLISDLFVSVLFNYTLQRFWVFRKQKP</sequence>
<comment type="subcellular location">
    <subcellularLocation>
        <location evidence="1">Membrane</location>
        <topology evidence="1">Multi-pass membrane protein</topology>
    </subcellularLocation>
</comment>
<evidence type="ECO:0000256" key="5">
    <source>
        <dbReference type="ARBA" id="ARBA00023136"/>
    </source>
</evidence>
<keyword evidence="3 6" id="KW-0812">Transmembrane</keyword>
<dbReference type="Pfam" id="PF04138">
    <property type="entry name" value="GtrA_DPMS_TM"/>
    <property type="match status" value="1"/>
</dbReference>
<proteinExistence type="inferred from homology"/>
<feature type="transmembrane region" description="Helical" evidence="6">
    <location>
        <begin position="41"/>
        <end position="59"/>
    </location>
</feature>
<dbReference type="InterPro" id="IPR007267">
    <property type="entry name" value="GtrA_DPMS_TM"/>
</dbReference>
<dbReference type="AlphaFoldDB" id="A0A134B3A7"/>
<feature type="domain" description="GtrA/DPMS transmembrane" evidence="7">
    <location>
        <begin position="20"/>
        <end position="134"/>
    </location>
</feature>
<evidence type="ECO:0000259" key="7">
    <source>
        <dbReference type="Pfam" id="PF04138"/>
    </source>
</evidence>
<keyword evidence="9" id="KW-1185">Reference proteome</keyword>
<dbReference type="EMBL" id="LSDK01000123">
    <property type="protein sequence ID" value="KXB74420.1"/>
    <property type="molecule type" value="Genomic_DNA"/>
</dbReference>
<dbReference type="PATRIC" id="fig|322095.3.peg.1705"/>
<evidence type="ECO:0000256" key="2">
    <source>
        <dbReference type="ARBA" id="ARBA00009399"/>
    </source>
</evidence>
<dbReference type="STRING" id="322095.HMPREF3185_01731"/>
<evidence type="ECO:0000256" key="6">
    <source>
        <dbReference type="SAM" id="Phobius"/>
    </source>
</evidence>
<dbReference type="OrthoDB" id="961506at2"/>
<evidence type="ECO:0000256" key="4">
    <source>
        <dbReference type="ARBA" id="ARBA00022989"/>
    </source>
</evidence>
<dbReference type="PANTHER" id="PTHR38459:SF1">
    <property type="entry name" value="PROPHAGE BACTOPRENOL-LINKED GLUCOSE TRANSLOCASE HOMOLOG"/>
    <property type="match status" value="1"/>
</dbReference>
<evidence type="ECO:0000313" key="9">
    <source>
        <dbReference type="Proteomes" id="UP000070224"/>
    </source>
</evidence>
<organism evidence="8 9">
    <name type="scientific">Porphyromonas somerae</name>
    <dbReference type="NCBI Taxonomy" id="322095"/>
    <lineage>
        <taxon>Bacteria</taxon>
        <taxon>Pseudomonadati</taxon>
        <taxon>Bacteroidota</taxon>
        <taxon>Bacteroidia</taxon>
        <taxon>Bacteroidales</taxon>
        <taxon>Porphyromonadaceae</taxon>
        <taxon>Porphyromonas</taxon>
    </lineage>
</organism>
<comment type="similarity">
    <text evidence="2">Belongs to the GtrA family.</text>
</comment>
<name>A0A134B3A7_9PORP</name>
<keyword evidence="5 6" id="KW-0472">Membrane</keyword>